<dbReference type="KEGG" id="cdep:91085679"/>
<keyword evidence="2" id="KW-1133">Transmembrane helix</keyword>
<reference evidence="3" key="1">
    <citation type="submission" date="2016-06" db="EMBL/GenBank/DDBJ databases">
        <authorList>
            <person name="Cuomo C."/>
            <person name="Litvintseva A."/>
            <person name="Heitman J."/>
            <person name="Chen Y."/>
            <person name="Sun S."/>
            <person name="Springer D."/>
            <person name="Dromer F."/>
            <person name="Young S."/>
            <person name="Zeng Q."/>
            <person name="Chapman S."/>
            <person name="Gujja S."/>
            <person name="Saif S."/>
            <person name="Birren B."/>
        </authorList>
    </citation>
    <scope>NUCLEOTIDE SEQUENCE</scope>
    <source>
        <strain evidence="3">CBS 7841</strain>
    </source>
</reference>
<organism evidence="3 4">
    <name type="scientific">Cryptococcus depauperatus CBS 7841</name>
    <dbReference type="NCBI Taxonomy" id="1295531"/>
    <lineage>
        <taxon>Eukaryota</taxon>
        <taxon>Fungi</taxon>
        <taxon>Dikarya</taxon>
        <taxon>Basidiomycota</taxon>
        <taxon>Agaricomycotina</taxon>
        <taxon>Tremellomycetes</taxon>
        <taxon>Tremellales</taxon>
        <taxon>Cryptococcaceae</taxon>
        <taxon>Cryptococcus</taxon>
    </lineage>
</organism>
<reference evidence="3" key="2">
    <citation type="journal article" date="2022" name="Elife">
        <title>Obligate sexual reproduction of a homothallic fungus closely related to the Cryptococcus pathogenic species complex.</title>
        <authorList>
            <person name="Passer A.R."/>
            <person name="Clancey S.A."/>
            <person name="Shea T."/>
            <person name="David-Palma M."/>
            <person name="Averette A.F."/>
            <person name="Boekhout T."/>
            <person name="Porcel B.M."/>
            <person name="Nowrousian M."/>
            <person name="Cuomo C.A."/>
            <person name="Sun S."/>
            <person name="Heitman J."/>
            <person name="Coelho M.A."/>
        </authorList>
    </citation>
    <scope>NUCLEOTIDE SEQUENCE</scope>
    <source>
        <strain evidence="3">CBS 7841</strain>
    </source>
</reference>
<dbReference type="AlphaFoldDB" id="A0AAJ8JPY8"/>
<keyword evidence="2" id="KW-0472">Membrane</keyword>
<dbReference type="GeneID" id="91085679"/>
<dbReference type="Proteomes" id="UP000094043">
    <property type="component" value="Chromosome 2"/>
</dbReference>
<keyword evidence="2" id="KW-0812">Transmembrane</keyword>
<dbReference type="EMBL" id="CP143785">
    <property type="protein sequence ID" value="WVN86303.1"/>
    <property type="molecule type" value="Genomic_DNA"/>
</dbReference>
<gene>
    <name evidence="3" type="ORF">L203_101466</name>
</gene>
<feature type="compositionally biased region" description="Polar residues" evidence="1">
    <location>
        <begin position="100"/>
        <end position="109"/>
    </location>
</feature>
<feature type="transmembrane region" description="Helical" evidence="2">
    <location>
        <begin position="6"/>
        <end position="24"/>
    </location>
</feature>
<sequence>MASAWDIISAAFFLGIFIAVIYYGSKFASLLEARTTSTTSSLQSRGVSYDPTTSRVSLKTDRAPPSRDEYIQNIQVAFKRGAHGIKAHKDAFGFKKGSSEGAQESPTSANEKRGFTRTKKLD</sequence>
<evidence type="ECO:0000256" key="1">
    <source>
        <dbReference type="SAM" id="MobiDB-lite"/>
    </source>
</evidence>
<reference evidence="3" key="3">
    <citation type="submission" date="2024-01" db="EMBL/GenBank/DDBJ databases">
        <authorList>
            <person name="Coelho M.A."/>
            <person name="David-Palma M."/>
            <person name="Shea T."/>
            <person name="Sun S."/>
            <person name="Cuomo C.A."/>
            <person name="Heitman J."/>
        </authorList>
    </citation>
    <scope>NUCLEOTIDE SEQUENCE</scope>
    <source>
        <strain evidence="3">CBS 7841</strain>
    </source>
</reference>
<feature type="region of interest" description="Disordered" evidence="1">
    <location>
        <begin position="36"/>
        <end position="64"/>
    </location>
</feature>
<accession>A0AAJ8JPY8</accession>
<keyword evidence="4" id="KW-1185">Reference proteome</keyword>
<evidence type="ECO:0000313" key="4">
    <source>
        <dbReference type="Proteomes" id="UP000094043"/>
    </source>
</evidence>
<feature type="compositionally biased region" description="Polar residues" evidence="1">
    <location>
        <begin position="42"/>
        <end position="57"/>
    </location>
</feature>
<protein>
    <submittedName>
        <fullName evidence="3">Uncharacterized protein</fullName>
    </submittedName>
</protein>
<feature type="compositionally biased region" description="Basic and acidic residues" evidence="1">
    <location>
        <begin position="110"/>
        <end position="122"/>
    </location>
</feature>
<feature type="region of interest" description="Disordered" evidence="1">
    <location>
        <begin position="94"/>
        <end position="122"/>
    </location>
</feature>
<name>A0AAJ8JPY8_9TREE</name>
<evidence type="ECO:0000313" key="3">
    <source>
        <dbReference type="EMBL" id="WVN86303.1"/>
    </source>
</evidence>
<dbReference type="RefSeq" id="XP_066067003.1">
    <property type="nucleotide sequence ID" value="XM_066210906.1"/>
</dbReference>
<evidence type="ECO:0000256" key="2">
    <source>
        <dbReference type="SAM" id="Phobius"/>
    </source>
</evidence>
<proteinExistence type="predicted"/>